<evidence type="ECO:0000259" key="1">
    <source>
        <dbReference type="Pfam" id="PF12867"/>
    </source>
</evidence>
<dbReference type="Pfam" id="PF12867">
    <property type="entry name" value="DinB_2"/>
    <property type="match status" value="1"/>
</dbReference>
<proteinExistence type="predicted"/>
<dbReference type="SUPFAM" id="SSF109854">
    <property type="entry name" value="DinB/YfiT-like putative metalloenzymes"/>
    <property type="match status" value="1"/>
</dbReference>
<keyword evidence="3" id="KW-1185">Reference proteome</keyword>
<evidence type="ECO:0000313" key="3">
    <source>
        <dbReference type="Proteomes" id="UP000035721"/>
    </source>
</evidence>
<dbReference type="InterPro" id="IPR034660">
    <property type="entry name" value="DinB/YfiT-like"/>
</dbReference>
<protein>
    <recommendedName>
        <fullName evidence="1">DinB-like domain-containing protein</fullName>
    </recommendedName>
</protein>
<dbReference type="InterPro" id="IPR024775">
    <property type="entry name" value="DinB-like"/>
</dbReference>
<organism evidence="2 3">
    <name type="scientific">Nostocoides japonicum T1-X7</name>
    <dbReference type="NCBI Taxonomy" id="1194083"/>
    <lineage>
        <taxon>Bacteria</taxon>
        <taxon>Bacillati</taxon>
        <taxon>Actinomycetota</taxon>
        <taxon>Actinomycetes</taxon>
        <taxon>Micrococcales</taxon>
        <taxon>Intrasporangiaceae</taxon>
        <taxon>Nostocoides</taxon>
    </lineage>
</organism>
<dbReference type="EMBL" id="CAJB01000118">
    <property type="protein sequence ID" value="CCH77604.1"/>
    <property type="molecule type" value="Genomic_DNA"/>
</dbReference>
<dbReference type="OrthoDB" id="5022306at2"/>
<dbReference type="Proteomes" id="UP000035721">
    <property type="component" value="Unassembled WGS sequence"/>
</dbReference>
<name>A0A077M067_9MICO</name>
<evidence type="ECO:0000313" key="2">
    <source>
        <dbReference type="EMBL" id="CCH77604.1"/>
    </source>
</evidence>
<dbReference type="RefSeq" id="WP_083455039.1">
    <property type="nucleotide sequence ID" value="NZ_HF570958.1"/>
</dbReference>
<reference evidence="2 3" key="1">
    <citation type="journal article" date="2013" name="ISME J.">
        <title>A metabolic model for members of the genus Tetrasphaera involved in enhanced biological phosphorus removal.</title>
        <authorList>
            <person name="Kristiansen R."/>
            <person name="Nguyen H.T.T."/>
            <person name="Saunders A.M."/>
            <person name="Nielsen J.L."/>
            <person name="Wimmer R."/>
            <person name="Le V.Q."/>
            <person name="McIlroy S.J."/>
            <person name="Petrovski S."/>
            <person name="Seviour R.J."/>
            <person name="Calteau A."/>
            <person name="Nielsen K.L."/>
            <person name="Nielsen P.H."/>
        </authorList>
    </citation>
    <scope>NUCLEOTIDE SEQUENCE [LARGE SCALE GENOMIC DNA]</scope>
    <source>
        <strain evidence="2 3">T1-X7</strain>
    </source>
</reference>
<gene>
    <name evidence="2" type="ORF">BN12_2040004</name>
</gene>
<dbReference type="AlphaFoldDB" id="A0A077M067"/>
<comment type="caution">
    <text evidence="2">The sequence shown here is derived from an EMBL/GenBank/DDBJ whole genome shotgun (WGS) entry which is preliminary data.</text>
</comment>
<accession>A0A077M067</accession>
<sequence length="190" mass="20783">MTIDWTTEFVDQLDWHWTHQARPRLDGLSDAEYLWEPVDGCWSVRPRGEPSPATAVGDGGMTIDYAFDPPQPTPFTSIAWRIAHVVVGVFAARTAGHFGGAPVSYDGWPYAGTAAEALEQLDAAYAAWVTGARGLSTDDLAQPCGPAEGPYAEMPMVTLVLHINREAIHHLAEVACIRDLYAHRARLVSR</sequence>
<dbReference type="STRING" id="1194083.BN12_2040004"/>
<feature type="domain" description="DinB-like" evidence="1">
    <location>
        <begin position="12"/>
        <end position="173"/>
    </location>
</feature>